<reference evidence="4 5" key="1">
    <citation type="submission" date="2018-07" db="EMBL/GenBank/DDBJ databases">
        <title>Arthrobacter sp. nov., isolated from raw cow's milk with high bacterial count.</title>
        <authorList>
            <person name="Hahne J."/>
            <person name="Isele D."/>
            <person name="Lipski A."/>
        </authorList>
    </citation>
    <scope>NUCLEOTIDE SEQUENCE [LARGE SCALE GENOMIC DNA]</scope>
    <source>
        <strain evidence="4 5">JZ R-183</strain>
    </source>
</reference>
<dbReference type="InterPro" id="IPR009057">
    <property type="entry name" value="Homeodomain-like_sf"/>
</dbReference>
<comment type="caution">
    <text evidence="4">The sequence shown here is derived from an EMBL/GenBank/DDBJ whole genome shotgun (WGS) entry which is preliminary data.</text>
</comment>
<feature type="domain" description="HTH tetR-type" evidence="3">
    <location>
        <begin position="14"/>
        <end position="74"/>
    </location>
</feature>
<protein>
    <submittedName>
        <fullName evidence="4">TetR family transcriptional regulator</fullName>
    </submittedName>
</protein>
<evidence type="ECO:0000259" key="3">
    <source>
        <dbReference type="PROSITE" id="PS50977"/>
    </source>
</evidence>
<name>A0A496PL68_9MICC</name>
<organism evidence="4 5">
    <name type="scientific">Galactobacter caseinivorans</name>
    <dbReference type="NCBI Taxonomy" id="2676123"/>
    <lineage>
        <taxon>Bacteria</taxon>
        <taxon>Bacillati</taxon>
        <taxon>Actinomycetota</taxon>
        <taxon>Actinomycetes</taxon>
        <taxon>Micrococcales</taxon>
        <taxon>Micrococcaceae</taxon>
        <taxon>Galactobacter</taxon>
    </lineage>
</organism>
<dbReference type="PRINTS" id="PR00455">
    <property type="entry name" value="HTHTETR"/>
</dbReference>
<dbReference type="PROSITE" id="PS50977">
    <property type="entry name" value="HTH_TETR_2"/>
    <property type="match status" value="1"/>
</dbReference>
<dbReference type="EMBL" id="QQXL01000002">
    <property type="protein sequence ID" value="RKW71170.1"/>
    <property type="molecule type" value="Genomic_DNA"/>
</dbReference>
<proteinExistence type="predicted"/>
<evidence type="ECO:0000256" key="2">
    <source>
        <dbReference type="PROSITE-ProRule" id="PRU00335"/>
    </source>
</evidence>
<keyword evidence="1 2" id="KW-0238">DNA-binding</keyword>
<dbReference type="Pfam" id="PF00440">
    <property type="entry name" value="TetR_N"/>
    <property type="match status" value="1"/>
</dbReference>
<feature type="DNA-binding region" description="H-T-H motif" evidence="2">
    <location>
        <begin position="37"/>
        <end position="56"/>
    </location>
</feature>
<dbReference type="Proteomes" id="UP000273119">
    <property type="component" value="Unassembled WGS sequence"/>
</dbReference>
<dbReference type="GO" id="GO:0003677">
    <property type="term" value="F:DNA binding"/>
    <property type="evidence" value="ECO:0007669"/>
    <property type="project" value="UniProtKB-UniRule"/>
</dbReference>
<evidence type="ECO:0000313" key="4">
    <source>
        <dbReference type="EMBL" id="RKW71170.1"/>
    </source>
</evidence>
<keyword evidence="5" id="KW-1185">Reference proteome</keyword>
<accession>A0A496PL68</accession>
<sequence>MTEARVPIDLRRRPDARLQVSRLAAELFWRDGVSATRGEDIAAAAGISTRTLWRYFRSKEACIEPVLEEFGRRFVAVLAAWPLTATIEEFLGMPGIAGPVVYSVDDVLAMRMIRLGFDEPALRSSWLMVCDDAERQCAQIFGLRLGLDESSRELKQITASVSGAVRAQNDWLSVDFVDRQFTPDGGELLAMLAQAVRDGSNGHLGAAV</sequence>
<dbReference type="SUPFAM" id="SSF46689">
    <property type="entry name" value="Homeodomain-like"/>
    <property type="match status" value="1"/>
</dbReference>
<gene>
    <name evidence="4" type="ORF">DWQ67_05115</name>
</gene>
<dbReference type="InterPro" id="IPR001647">
    <property type="entry name" value="HTH_TetR"/>
</dbReference>
<evidence type="ECO:0000313" key="5">
    <source>
        <dbReference type="Proteomes" id="UP000273119"/>
    </source>
</evidence>
<dbReference type="Gene3D" id="1.10.357.10">
    <property type="entry name" value="Tetracycline Repressor, domain 2"/>
    <property type="match status" value="1"/>
</dbReference>
<dbReference type="AlphaFoldDB" id="A0A496PL68"/>
<evidence type="ECO:0000256" key="1">
    <source>
        <dbReference type="ARBA" id="ARBA00023125"/>
    </source>
</evidence>